<comment type="function">
    <text evidence="11">Catalyzes the oxidation of 5,10-methylenetetrahydrofolate to 5,10-methenyltetrahydrofolate and then the hydrolysis of 5,10-methenyltetrahydrofolate to 10-formyltetrahydrofolate.</text>
</comment>
<dbReference type="GO" id="GO:0000105">
    <property type="term" value="P:L-histidine biosynthetic process"/>
    <property type="evidence" value="ECO:0007669"/>
    <property type="project" value="UniProtKB-KW"/>
</dbReference>
<evidence type="ECO:0000256" key="4">
    <source>
        <dbReference type="ARBA" id="ARBA00022755"/>
    </source>
</evidence>
<evidence type="ECO:0000256" key="5">
    <source>
        <dbReference type="ARBA" id="ARBA00022801"/>
    </source>
</evidence>
<evidence type="ECO:0000256" key="12">
    <source>
        <dbReference type="SAM" id="MobiDB-lite"/>
    </source>
</evidence>
<dbReference type="GO" id="GO:0004488">
    <property type="term" value="F:methylenetetrahydrofolate dehydrogenase (NADP+) activity"/>
    <property type="evidence" value="ECO:0007669"/>
    <property type="project" value="UniProtKB-UniRule"/>
</dbReference>
<keyword evidence="5 11" id="KW-0378">Hydrolase</keyword>
<dbReference type="SUPFAM" id="SSF53223">
    <property type="entry name" value="Aminoacid dehydrogenase-like, N-terminal domain"/>
    <property type="match status" value="1"/>
</dbReference>
<evidence type="ECO:0000256" key="3">
    <source>
        <dbReference type="ARBA" id="ARBA00022605"/>
    </source>
</evidence>
<comment type="catalytic activity">
    <reaction evidence="11">
        <text>(6R)-5,10-methenyltetrahydrofolate + H2O = (6R)-10-formyltetrahydrofolate + H(+)</text>
        <dbReference type="Rhea" id="RHEA:23700"/>
        <dbReference type="ChEBI" id="CHEBI:15377"/>
        <dbReference type="ChEBI" id="CHEBI:15378"/>
        <dbReference type="ChEBI" id="CHEBI:57455"/>
        <dbReference type="ChEBI" id="CHEBI:195366"/>
        <dbReference type="EC" id="3.5.4.9"/>
    </reaction>
</comment>
<comment type="caution">
    <text evidence="15">The sequence shown here is derived from an EMBL/GenBank/DDBJ whole genome shotgun (WGS) entry which is preliminary data.</text>
</comment>
<reference evidence="15 16" key="1">
    <citation type="submission" date="2019-04" db="EMBL/GenBank/DDBJ databases">
        <title>Draft genome sequence of Gemmobacter aestuarii sp. nov.</title>
        <authorList>
            <person name="Hameed A."/>
            <person name="Lin S.-Y."/>
            <person name="Shahina M."/>
            <person name="Lai W.-A."/>
            <person name="Young C.-C."/>
        </authorList>
    </citation>
    <scope>NUCLEOTIDE SEQUENCE [LARGE SCALE GENOMIC DNA]</scope>
    <source>
        <strain evidence="15 16">CC-PW-75</strain>
    </source>
</reference>
<keyword evidence="6 11" id="KW-0521">NADP</keyword>
<dbReference type="InterPro" id="IPR020630">
    <property type="entry name" value="THF_DH/CycHdrlase_cat_dom"/>
</dbReference>
<dbReference type="Gene3D" id="3.40.50.720">
    <property type="entry name" value="NAD(P)-binding Rossmann-like Domain"/>
    <property type="match status" value="1"/>
</dbReference>
<evidence type="ECO:0000256" key="11">
    <source>
        <dbReference type="HAMAP-Rule" id="MF_01576"/>
    </source>
</evidence>
<dbReference type="PANTHER" id="PTHR48099:SF5">
    <property type="entry name" value="C-1-TETRAHYDROFOLATE SYNTHASE, CYTOPLASMIC"/>
    <property type="match status" value="1"/>
</dbReference>
<evidence type="ECO:0000313" key="15">
    <source>
        <dbReference type="EMBL" id="THD85014.1"/>
    </source>
</evidence>
<evidence type="ECO:0000259" key="13">
    <source>
        <dbReference type="Pfam" id="PF00763"/>
    </source>
</evidence>
<evidence type="ECO:0000256" key="9">
    <source>
        <dbReference type="ARBA" id="ARBA00023167"/>
    </source>
</evidence>
<evidence type="ECO:0000256" key="10">
    <source>
        <dbReference type="ARBA" id="ARBA00023268"/>
    </source>
</evidence>
<keyword evidence="7 11" id="KW-0560">Oxidoreductase</keyword>
<dbReference type="UniPathway" id="UPA00193"/>
<feature type="domain" description="Tetrahydrofolate dehydrogenase/cyclohydrolase NAD(P)-binding" evidence="14">
    <location>
        <begin position="167"/>
        <end position="312"/>
    </location>
</feature>
<feature type="domain" description="Tetrahydrofolate dehydrogenase/cyclohydrolase catalytic" evidence="13">
    <location>
        <begin position="34"/>
        <end position="148"/>
    </location>
</feature>
<dbReference type="HAMAP" id="MF_01576">
    <property type="entry name" value="THF_DHG_CYH"/>
    <property type="match status" value="1"/>
</dbReference>
<evidence type="ECO:0000256" key="2">
    <source>
        <dbReference type="ARBA" id="ARBA00022563"/>
    </source>
</evidence>
<name>A0A4S3MSA8_9RHOB</name>
<dbReference type="GO" id="GO:0009086">
    <property type="term" value="P:methionine biosynthetic process"/>
    <property type="evidence" value="ECO:0007669"/>
    <property type="project" value="UniProtKB-KW"/>
</dbReference>
<evidence type="ECO:0000256" key="6">
    <source>
        <dbReference type="ARBA" id="ARBA00022857"/>
    </source>
</evidence>
<dbReference type="GO" id="GO:0006164">
    <property type="term" value="P:purine nucleotide biosynthetic process"/>
    <property type="evidence" value="ECO:0007669"/>
    <property type="project" value="UniProtKB-KW"/>
</dbReference>
<feature type="binding site" evidence="11">
    <location>
        <position position="259"/>
    </location>
    <ligand>
        <name>NADP(+)</name>
        <dbReference type="ChEBI" id="CHEBI:58349"/>
    </ligand>
</feature>
<dbReference type="PRINTS" id="PR00085">
    <property type="entry name" value="THFDHDRGNASE"/>
</dbReference>
<keyword evidence="16" id="KW-1185">Reference proteome</keyword>
<feature type="region of interest" description="Disordered" evidence="12">
    <location>
        <begin position="1"/>
        <end position="24"/>
    </location>
</feature>
<dbReference type="AlphaFoldDB" id="A0A4S3MSA8"/>
<dbReference type="InterPro" id="IPR000672">
    <property type="entry name" value="THF_DH/CycHdrlase"/>
</dbReference>
<feature type="binding site" evidence="11">
    <location>
        <begin position="193"/>
        <end position="195"/>
    </location>
    <ligand>
        <name>NADP(+)</name>
        <dbReference type="ChEBI" id="CHEBI:58349"/>
    </ligand>
</feature>
<comment type="catalytic activity">
    <reaction evidence="11">
        <text>(6R)-5,10-methylene-5,6,7,8-tetrahydrofolate + NADP(+) = (6R)-5,10-methenyltetrahydrofolate + NADPH</text>
        <dbReference type="Rhea" id="RHEA:22812"/>
        <dbReference type="ChEBI" id="CHEBI:15636"/>
        <dbReference type="ChEBI" id="CHEBI:57455"/>
        <dbReference type="ChEBI" id="CHEBI:57783"/>
        <dbReference type="ChEBI" id="CHEBI:58349"/>
        <dbReference type="EC" id="1.5.1.5"/>
    </reaction>
</comment>
<dbReference type="GO" id="GO:0004477">
    <property type="term" value="F:methenyltetrahydrofolate cyclohydrolase activity"/>
    <property type="evidence" value="ECO:0007669"/>
    <property type="project" value="UniProtKB-UniRule"/>
</dbReference>
<dbReference type="InterPro" id="IPR036291">
    <property type="entry name" value="NAD(P)-bd_dom_sf"/>
</dbReference>
<dbReference type="SUPFAM" id="SSF51735">
    <property type="entry name" value="NAD(P)-binding Rossmann-fold domains"/>
    <property type="match status" value="1"/>
</dbReference>
<comment type="subunit">
    <text evidence="11">Homodimer.</text>
</comment>
<dbReference type="CDD" id="cd01080">
    <property type="entry name" value="NAD_bind_m-THF_DH_Cyclohyd"/>
    <property type="match status" value="1"/>
</dbReference>
<organism evidence="15 16">
    <name type="scientific">Aliigemmobacter aestuarii</name>
    <dbReference type="NCBI Taxonomy" id="1445661"/>
    <lineage>
        <taxon>Bacteria</taxon>
        <taxon>Pseudomonadati</taxon>
        <taxon>Pseudomonadota</taxon>
        <taxon>Alphaproteobacteria</taxon>
        <taxon>Rhodobacterales</taxon>
        <taxon>Paracoccaceae</taxon>
        <taxon>Aliigemmobacter</taxon>
    </lineage>
</organism>
<evidence type="ECO:0000256" key="1">
    <source>
        <dbReference type="ARBA" id="ARBA00004777"/>
    </source>
</evidence>
<sequence>MVDRAGNGNAGAGRARLTPRRRKKAGAGVAATLIDGKAIAAGMMQAARAEVAELEAKGWAPRLVSISVGDVAAAELYVRNQRRQAEAAGVAFEARNYPNTISLEQLSGVIAGLNADPRVNGIIIQRPLPGHIPVKALQRAVHPLKDVEGMHPASIGNIVYNDLALGPCTAVAAVEILKTLPLNIEGLDVCVIGHSEIVGKPIAFLMMGLGATVTVCHHMTRQVAVHSRAADAVFVAVGRPGLVTGAMLKPGAALIDIGINRIEGPDGTARTVGDADFDSCAEVAGWITPVPGGVGPVTVATLLRNAVLATRMQMDHYSRAFAAEQ</sequence>
<dbReference type="OrthoDB" id="9803580at2"/>
<dbReference type="EC" id="1.5.1.5" evidence="11"/>
<dbReference type="InterPro" id="IPR046346">
    <property type="entry name" value="Aminoacid_DH-like_N_sf"/>
</dbReference>
<keyword evidence="9 11" id="KW-0486">Methionine biosynthesis</keyword>
<keyword evidence="3 11" id="KW-0028">Amino-acid biosynthesis</keyword>
<evidence type="ECO:0000256" key="7">
    <source>
        <dbReference type="ARBA" id="ARBA00023002"/>
    </source>
</evidence>
<comment type="pathway">
    <text evidence="1 11">One-carbon metabolism; tetrahydrofolate interconversion.</text>
</comment>
<dbReference type="Pfam" id="PF02882">
    <property type="entry name" value="THF_DHG_CYH_C"/>
    <property type="match status" value="1"/>
</dbReference>
<dbReference type="Pfam" id="PF00763">
    <property type="entry name" value="THF_DHG_CYH"/>
    <property type="match status" value="1"/>
</dbReference>
<dbReference type="Proteomes" id="UP000309450">
    <property type="component" value="Unassembled WGS sequence"/>
</dbReference>
<dbReference type="InterPro" id="IPR020631">
    <property type="entry name" value="THF_DH/CycHdrlase_NAD-bd_dom"/>
</dbReference>
<keyword evidence="4 11" id="KW-0658">Purine biosynthesis</keyword>
<evidence type="ECO:0000313" key="16">
    <source>
        <dbReference type="Proteomes" id="UP000309450"/>
    </source>
</evidence>
<proteinExistence type="inferred from homology"/>
<keyword evidence="10 11" id="KW-0511">Multifunctional enzyme</keyword>
<dbReference type="PANTHER" id="PTHR48099">
    <property type="entry name" value="C-1-TETRAHYDROFOLATE SYNTHASE, CYTOPLASMIC-RELATED"/>
    <property type="match status" value="1"/>
</dbReference>
<gene>
    <name evidence="11" type="primary">folD</name>
    <name evidence="15" type="ORF">E7811_04640</name>
</gene>
<accession>A0A4S3MSA8</accession>
<evidence type="ECO:0000259" key="14">
    <source>
        <dbReference type="Pfam" id="PF02882"/>
    </source>
</evidence>
<dbReference type="EC" id="3.5.4.9" evidence="11"/>
<comment type="similarity">
    <text evidence="11">Belongs to the tetrahydrofolate dehydrogenase/cyclohydrolase family.</text>
</comment>
<keyword evidence="8 11" id="KW-0368">Histidine biosynthesis</keyword>
<feature type="compositionally biased region" description="Low complexity" evidence="12">
    <location>
        <begin position="1"/>
        <end position="16"/>
    </location>
</feature>
<dbReference type="GO" id="GO:0005829">
    <property type="term" value="C:cytosol"/>
    <property type="evidence" value="ECO:0007669"/>
    <property type="project" value="TreeGrafter"/>
</dbReference>
<comment type="caution">
    <text evidence="11">Lacks conserved residue(s) required for the propagation of feature annotation.</text>
</comment>
<dbReference type="EMBL" id="SSND01000001">
    <property type="protein sequence ID" value="THD85014.1"/>
    <property type="molecule type" value="Genomic_DNA"/>
</dbReference>
<protein>
    <recommendedName>
        <fullName evidence="11">Bifunctional protein FolD</fullName>
    </recommendedName>
    <domain>
        <recommendedName>
            <fullName evidence="11">Methylenetetrahydrofolate dehydrogenase</fullName>
            <ecNumber evidence="11">1.5.1.5</ecNumber>
        </recommendedName>
    </domain>
    <domain>
        <recommendedName>
            <fullName evidence="11">Methenyltetrahydrofolate cyclohydrolase</fullName>
            <ecNumber evidence="11">3.5.4.9</ecNumber>
        </recommendedName>
    </domain>
</protein>
<dbReference type="GO" id="GO:0035999">
    <property type="term" value="P:tetrahydrofolate interconversion"/>
    <property type="evidence" value="ECO:0007669"/>
    <property type="project" value="UniProtKB-UniRule"/>
</dbReference>
<dbReference type="Gene3D" id="3.40.50.10860">
    <property type="entry name" value="Leucine Dehydrogenase, chain A, domain 1"/>
    <property type="match status" value="1"/>
</dbReference>
<evidence type="ECO:0000256" key="8">
    <source>
        <dbReference type="ARBA" id="ARBA00023102"/>
    </source>
</evidence>
<keyword evidence="2 11" id="KW-0554">One-carbon metabolism</keyword>